<dbReference type="GO" id="GO:0004222">
    <property type="term" value="F:metalloendopeptidase activity"/>
    <property type="evidence" value="ECO:0007669"/>
    <property type="project" value="InterPro"/>
</dbReference>
<evidence type="ECO:0000256" key="7">
    <source>
        <dbReference type="RuleBase" id="RU004447"/>
    </source>
</evidence>
<keyword evidence="13" id="KW-1185">Reference proteome</keyword>
<comment type="caution">
    <text evidence="12">The sequence shown here is derived from an EMBL/GenBank/DDBJ whole genome shotgun (WGS) entry which is preliminary data.</text>
</comment>
<dbReference type="FunFam" id="3.30.830.10:FF:000005">
    <property type="entry name" value="nardilysin isoform X1"/>
    <property type="match status" value="1"/>
</dbReference>
<evidence type="ECO:0000313" key="12">
    <source>
        <dbReference type="EMBL" id="THH18538.1"/>
    </source>
</evidence>
<dbReference type="GO" id="GO:0051603">
    <property type="term" value="P:proteolysis involved in protein catabolic process"/>
    <property type="evidence" value="ECO:0007669"/>
    <property type="project" value="TreeGrafter"/>
</dbReference>
<keyword evidence="5" id="KW-0862">Zinc</keyword>
<sequence>MLVHDPASDKAAACLTIAVGALHDPVDVPGLAHFCEHMLSKGSELYPAENDFLSFISSNGGTRNASTGGSYQEYWFSIKPTLLSQALPRLAAFFHSPLFTPNLTAREIHAVDSENKRNLQNDSRRLFQLGKSLSAPDHPWRKFSTGNFATLTEAARKEVEKGGHIPSNEEENEGDGGPVGRETRRRLVEWWEQEYCAGRMALTIIGKESLDELTSMTVPIFSRILNRGLDPRPSIKEPAWGPSEMGNLVFVKTVKDYHGFNLSFLLPSQALNFETKPVHFITHFIGHEGPGSLCAHLKKKGWLVDISAGLSGGNRDVQALKISGELTREGYLHYEEVVLAVFNYISLLKSSPLELYHYEEQNKLSNVQFRFREKSQPNTYASWVCDQLLEPYPPAWILSGSLLPRRWDEQLVRDTLALLKPEKARVMIMAKQHDPAVVEDAVWEAERWYGTEYSVKKLRPEFVERANLPNANNELYIPGPNPYIPEDLSVDRKETVEPAQLPTCIRKNDISTLWFKKDDQYWVPRAHVKVDIRSPLAYTTPRHAVLTRLLTDLLEDDLAEVTYDAQLAGLKLSVTTHRGGIVVSVSGYNDKLSVLLDTVLGRLKTLVVKSDRLDVMKEQLEREFENFYIRQPSILSEHYMSCALTPVVWTPEDKLHELSYVTVEDVERHKNELLSRIYIEALITGNVHDERAVAIIEAAERQLDARPLTVAERPRSRSLLLPHSNLIRADIFYNAHTIPM</sequence>
<keyword evidence="3" id="KW-0479">Metal-binding</keyword>
<evidence type="ECO:0000259" key="9">
    <source>
        <dbReference type="Pfam" id="PF00675"/>
    </source>
</evidence>
<evidence type="ECO:0000256" key="3">
    <source>
        <dbReference type="ARBA" id="ARBA00022723"/>
    </source>
</evidence>
<dbReference type="Pfam" id="PF00675">
    <property type="entry name" value="Peptidase_M16"/>
    <property type="match status" value="1"/>
</dbReference>
<dbReference type="InterPro" id="IPR032632">
    <property type="entry name" value="Peptidase_M16_M"/>
</dbReference>
<keyword evidence="4" id="KW-0378">Hydrolase</keyword>
<evidence type="ECO:0000256" key="4">
    <source>
        <dbReference type="ARBA" id="ARBA00022801"/>
    </source>
</evidence>
<feature type="region of interest" description="Disordered" evidence="8">
    <location>
        <begin position="156"/>
        <end position="181"/>
    </location>
</feature>
<evidence type="ECO:0000259" key="11">
    <source>
        <dbReference type="Pfam" id="PF16187"/>
    </source>
</evidence>
<comment type="similarity">
    <text evidence="1 7">Belongs to the peptidase M16 family.</text>
</comment>
<feature type="domain" description="Peptidase M16 middle/third" evidence="11">
    <location>
        <begin position="369"/>
        <end position="656"/>
    </location>
</feature>
<evidence type="ECO:0000256" key="5">
    <source>
        <dbReference type="ARBA" id="ARBA00022833"/>
    </source>
</evidence>
<keyword evidence="2" id="KW-0645">Protease</keyword>
<dbReference type="PANTHER" id="PTHR43690:SF18">
    <property type="entry name" value="INSULIN-DEGRADING ENZYME-RELATED"/>
    <property type="match status" value="1"/>
</dbReference>
<organism evidence="12 13">
    <name type="scientific">Antrodiella citrinella</name>
    <dbReference type="NCBI Taxonomy" id="2447956"/>
    <lineage>
        <taxon>Eukaryota</taxon>
        <taxon>Fungi</taxon>
        <taxon>Dikarya</taxon>
        <taxon>Basidiomycota</taxon>
        <taxon>Agaricomycotina</taxon>
        <taxon>Agaricomycetes</taxon>
        <taxon>Polyporales</taxon>
        <taxon>Steccherinaceae</taxon>
        <taxon>Antrodiella</taxon>
    </lineage>
</organism>
<dbReference type="AlphaFoldDB" id="A0A4S4M2H6"/>
<dbReference type="EMBL" id="SGPM01000587">
    <property type="protein sequence ID" value="THH18538.1"/>
    <property type="molecule type" value="Genomic_DNA"/>
</dbReference>
<protein>
    <recommendedName>
        <fullName evidence="14">Peptidase M16 N-terminal domain-containing protein</fullName>
    </recommendedName>
</protein>
<reference evidence="12 13" key="1">
    <citation type="submission" date="2019-02" db="EMBL/GenBank/DDBJ databases">
        <title>Genome sequencing of the rare red list fungi Antrodiella citrinella (Flaviporus citrinellus).</title>
        <authorList>
            <person name="Buettner E."/>
            <person name="Kellner H."/>
        </authorList>
    </citation>
    <scope>NUCLEOTIDE SEQUENCE [LARGE SCALE GENOMIC DNA]</scope>
    <source>
        <strain evidence="12 13">DSM 108506</strain>
    </source>
</reference>
<gene>
    <name evidence="12" type="ORF">EUX98_g8939</name>
</gene>
<dbReference type="SUPFAM" id="SSF63411">
    <property type="entry name" value="LuxS/MPP-like metallohydrolase"/>
    <property type="match status" value="3"/>
</dbReference>
<dbReference type="InterPro" id="IPR050626">
    <property type="entry name" value="Peptidase_M16"/>
</dbReference>
<dbReference type="InterPro" id="IPR011249">
    <property type="entry name" value="Metalloenz_LuxS/M16"/>
</dbReference>
<dbReference type="GO" id="GO:0046872">
    <property type="term" value="F:metal ion binding"/>
    <property type="evidence" value="ECO:0007669"/>
    <property type="project" value="UniProtKB-KW"/>
</dbReference>
<evidence type="ECO:0000259" key="10">
    <source>
        <dbReference type="Pfam" id="PF05193"/>
    </source>
</evidence>
<dbReference type="Proteomes" id="UP000308730">
    <property type="component" value="Unassembled WGS sequence"/>
</dbReference>
<proteinExistence type="inferred from homology"/>
<accession>A0A4S4M2H6</accession>
<evidence type="ECO:0000256" key="6">
    <source>
        <dbReference type="ARBA" id="ARBA00023049"/>
    </source>
</evidence>
<evidence type="ECO:0000256" key="8">
    <source>
        <dbReference type="SAM" id="MobiDB-lite"/>
    </source>
</evidence>
<dbReference type="Pfam" id="PF16187">
    <property type="entry name" value="Peptidase_M16_M"/>
    <property type="match status" value="1"/>
</dbReference>
<dbReference type="Gene3D" id="3.30.830.10">
    <property type="entry name" value="Metalloenzyme, LuxS/M16 peptidase-like"/>
    <property type="match status" value="4"/>
</dbReference>
<dbReference type="GO" id="GO:0043171">
    <property type="term" value="P:peptide catabolic process"/>
    <property type="evidence" value="ECO:0007669"/>
    <property type="project" value="TreeGrafter"/>
</dbReference>
<dbReference type="InterPro" id="IPR011765">
    <property type="entry name" value="Pept_M16_N"/>
</dbReference>
<dbReference type="GO" id="GO:0005829">
    <property type="term" value="C:cytosol"/>
    <property type="evidence" value="ECO:0007669"/>
    <property type="project" value="TreeGrafter"/>
</dbReference>
<dbReference type="PANTHER" id="PTHR43690">
    <property type="entry name" value="NARDILYSIN"/>
    <property type="match status" value="1"/>
</dbReference>
<dbReference type="Pfam" id="PF05193">
    <property type="entry name" value="Peptidase_M16_C"/>
    <property type="match status" value="1"/>
</dbReference>
<evidence type="ECO:0000256" key="2">
    <source>
        <dbReference type="ARBA" id="ARBA00022670"/>
    </source>
</evidence>
<name>A0A4S4M2H6_9APHY</name>
<dbReference type="InterPro" id="IPR007863">
    <property type="entry name" value="Peptidase_M16_C"/>
</dbReference>
<evidence type="ECO:0000313" key="13">
    <source>
        <dbReference type="Proteomes" id="UP000308730"/>
    </source>
</evidence>
<dbReference type="PROSITE" id="PS00143">
    <property type="entry name" value="INSULINASE"/>
    <property type="match status" value="1"/>
</dbReference>
<keyword evidence="6" id="KW-0482">Metalloprotease</keyword>
<dbReference type="InterPro" id="IPR001431">
    <property type="entry name" value="Pept_M16_Zn_BS"/>
</dbReference>
<feature type="domain" description="Peptidase M16 N-terminal" evidence="9">
    <location>
        <begin position="2"/>
        <end position="137"/>
    </location>
</feature>
<feature type="domain" description="Peptidase M16 C-terminal" evidence="10">
    <location>
        <begin position="183"/>
        <end position="354"/>
    </location>
</feature>
<evidence type="ECO:0008006" key="14">
    <source>
        <dbReference type="Google" id="ProtNLM"/>
    </source>
</evidence>
<dbReference type="FunFam" id="3.30.830.10:FF:000003">
    <property type="entry name" value="Insulin-degrading enzyme"/>
    <property type="match status" value="1"/>
</dbReference>
<dbReference type="OrthoDB" id="952271at2759"/>
<evidence type="ECO:0000256" key="1">
    <source>
        <dbReference type="ARBA" id="ARBA00007261"/>
    </source>
</evidence>
<dbReference type="GO" id="GO:0005739">
    <property type="term" value="C:mitochondrion"/>
    <property type="evidence" value="ECO:0007669"/>
    <property type="project" value="TreeGrafter"/>
</dbReference>